<dbReference type="PANTHER" id="PTHR15503">
    <property type="entry name" value="LDOC1 RELATED"/>
    <property type="match status" value="1"/>
</dbReference>
<comment type="caution">
    <text evidence="2">The sequence shown here is derived from an EMBL/GenBank/DDBJ whole genome shotgun (WGS) entry which is preliminary data.</text>
</comment>
<dbReference type="Gene3D" id="3.10.10.10">
    <property type="entry name" value="HIV Type 1 Reverse Transcriptase, subunit A, domain 1"/>
    <property type="match status" value="1"/>
</dbReference>
<dbReference type="Proteomes" id="UP000036403">
    <property type="component" value="Unassembled WGS sequence"/>
</dbReference>
<protein>
    <recommendedName>
        <fullName evidence="4">Reverse transcriptase</fullName>
    </recommendedName>
</protein>
<evidence type="ECO:0000313" key="2">
    <source>
        <dbReference type="EMBL" id="KMQ87466.1"/>
    </source>
</evidence>
<evidence type="ECO:0008006" key="4">
    <source>
        <dbReference type="Google" id="ProtNLM"/>
    </source>
</evidence>
<dbReference type="AlphaFoldDB" id="A0A0J7KB35"/>
<feature type="region of interest" description="Disordered" evidence="1">
    <location>
        <begin position="84"/>
        <end position="129"/>
    </location>
</feature>
<accession>A0A0J7KB35</accession>
<sequence>MFDLRPAKLTLRRKFEARVWKGDEPFSNYYHEKVILANRVPVAKDELLDYLIENIQLRNQARLMKFRSGAELLEAFKSIVFERGDRRTGPPGGAGAAGWRGGNTRPAVGGGPGASSAGPGRTESRGVGVEPAADGRAGLLGSRQVWCYRCGEDVRIKIKFYTVPDDAMTYNVLLGRDFLTCPLIRVTLGKTIEIIAVEEMSVVGEIMSIESGNDSVNVRDELRINENIGRDNLEEICEAYESYYLEGLRAGSGTPDFEMTIALKHEQPIASRPCRLSFADKEALRDILDRLLSKGTIRHSRSLYASPIVLVKKKDGSLRCETK</sequence>
<organism evidence="2 3">
    <name type="scientific">Lasius niger</name>
    <name type="common">Black garden ant</name>
    <dbReference type="NCBI Taxonomy" id="67767"/>
    <lineage>
        <taxon>Eukaryota</taxon>
        <taxon>Metazoa</taxon>
        <taxon>Ecdysozoa</taxon>
        <taxon>Arthropoda</taxon>
        <taxon>Hexapoda</taxon>
        <taxon>Insecta</taxon>
        <taxon>Pterygota</taxon>
        <taxon>Neoptera</taxon>
        <taxon>Endopterygota</taxon>
        <taxon>Hymenoptera</taxon>
        <taxon>Apocrita</taxon>
        <taxon>Aculeata</taxon>
        <taxon>Formicoidea</taxon>
        <taxon>Formicidae</taxon>
        <taxon>Formicinae</taxon>
        <taxon>Lasius</taxon>
        <taxon>Lasius</taxon>
    </lineage>
</organism>
<dbReference type="PaxDb" id="67767-A0A0J7KB35"/>
<feature type="compositionally biased region" description="Gly residues" evidence="1">
    <location>
        <begin position="90"/>
        <end position="101"/>
    </location>
</feature>
<dbReference type="InterPro" id="IPR032567">
    <property type="entry name" value="RTL1-rel"/>
</dbReference>
<dbReference type="PANTHER" id="PTHR15503:SF22">
    <property type="entry name" value="TRANSPOSON TY3-I GAG POLYPROTEIN"/>
    <property type="match status" value="1"/>
</dbReference>
<reference evidence="2 3" key="1">
    <citation type="submission" date="2015-04" db="EMBL/GenBank/DDBJ databases">
        <title>Lasius niger genome sequencing.</title>
        <authorList>
            <person name="Konorov E.A."/>
            <person name="Nikitin M.A."/>
            <person name="Kirill M.V."/>
            <person name="Chang P."/>
        </authorList>
    </citation>
    <scope>NUCLEOTIDE SEQUENCE [LARGE SCALE GENOMIC DNA]</scope>
    <source>
        <tissue evidence="2">Whole</tissue>
    </source>
</reference>
<dbReference type="GO" id="GO:0071897">
    <property type="term" value="P:DNA biosynthetic process"/>
    <property type="evidence" value="ECO:0007669"/>
    <property type="project" value="UniProtKB-ARBA"/>
</dbReference>
<dbReference type="SUPFAM" id="SSF56672">
    <property type="entry name" value="DNA/RNA polymerases"/>
    <property type="match status" value="1"/>
</dbReference>
<proteinExistence type="predicted"/>
<dbReference type="EMBL" id="LBMM01010431">
    <property type="protein sequence ID" value="KMQ87466.1"/>
    <property type="molecule type" value="Genomic_DNA"/>
</dbReference>
<evidence type="ECO:0000313" key="3">
    <source>
        <dbReference type="Proteomes" id="UP000036403"/>
    </source>
</evidence>
<dbReference type="InterPro" id="IPR043502">
    <property type="entry name" value="DNA/RNA_pol_sf"/>
</dbReference>
<dbReference type="OrthoDB" id="7550379at2759"/>
<evidence type="ECO:0000256" key="1">
    <source>
        <dbReference type="SAM" id="MobiDB-lite"/>
    </source>
</evidence>
<keyword evidence="3" id="KW-1185">Reference proteome</keyword>
<gene>
    <name evidence="2" type="ORF">RF55_13252</name>
</gene>
<name>A0A0J7KB35_LASNI</name>